<comment type="similarity">
    <text evidence="1">Belongs to the TTI2 family.</text>
</comment>
<name>A0AAN6GAJ4_9BASI</name>
<dbReference type="GO" id="GO:0110078">
    <property type="term" value="C:TTT Hsp90 cochaperone complex"/>
    <property type="evidence" value="ECO:0007669"/>
    <property type="project" value="InterPro"/>
</dbReference>
<organism evidence="3 4">
    <name type="scientific">Tilletia horrida</name>
    <dbReference type="NCBI Taxonomy" id="155126"/>
    <lineage>
        <taxon>Eukaryota</taxon>
        <taxon>Fungi</taxon>
        <taxon>Dikarya</taxon>
        <taxon>Basidiomycota</taxon>
        <taxon>Ustilaginomycotina</taxon>
        <taxon>Exobasidiomycetes</taxon>
        <taxon>Tilletiales</taxon>
        <taxon>Tilletiaceae</taxon>
        <taxon>Tilletia</taxon>
    </lineage>
</organism>
<dbReference type="GO" id="GO:0005829">
    <property type="term" value="C:cytosol"/>
    <property type="evidence" value="ECO:0007669"/>
    <property type="project" value="TreeGrafter"/>
</dbReference>
<dbReference type="Proteomes" id="UP001176521">
    <property type="component" value="Unassembled WGS sequence"/>
</dbReference>
<reference evidence="3" key="1">
    <citation type="journal article" date="2023" name="PhytoFront">
        <title>Draft Genome Resources of Seven Strains of Tilletia horrida, Causal Agent of Kernel Smut of Rice.</title>
        <authorList>
            <person name="Khanal S."/>
            <person name="Antony Babu S."/>
            <person name="Zhou X.G."/>
        </authorList>
    </citation>
    <scope>NUCLEOTIDE SEQUENCE</scope>
    <source>
        <strain evidence="3">TX3</strain>
    </source>
</reference>
<feature type="region of interest" description="Disordered" evidence="2">
    <location>
        <begin position="180"/>
        <end position="199"/>
    </location>
</feature>
<dbReference type="EMBL" id="JAPDMQ010000545">
    <property type="protein sequence ID" value="KAK0523001.1"/>
    <property type="molecule type" value="Genomic_DNA"/>
</dbReference>
<evidence type="ECO:0000313" key="3">
    <source>
        <dbReference type="EMBL" id="KAK0523001.1"/>
    </source>
</evidence>
<gene>
    <name evidence="3" type="ORF">OC842_006296</name>
</gene>
<sequence>MADALAASVRSLTIPRSLRPGFDAGELANGDASSSNSSWIQHAAPSALSELHALLDKDDDTTLPTAAGAVEEDEIKRRSAIVVAAARLWVPKLNTPEDNGEEGQGRGLHTVLRVDEDGQVAQGGCDEWTTAENVAQAQAVLEHPRLWVGNNDVRLRIAIHLLQHYLRPLFSASITTSASVDPHTGRAKHRDPLLTSVPATSGSAFEDRAAALWKGSSPAFDGTGADVTVLGGQDVDFEHGKQARNAAIGCWNVLGWCLIQLGRGGGPASEPGKAVVAATAARWEQHWPLVLPPLLTLLDDSDPHFRLIGTRLLLTAVLDPVTDEDGETQHGVPASLLIRTNVVPLLMRSLETSYAFITTSGTQAHVLLDAALAAARSLVLLTTAPIQLRMPSQEQGNTETERLGPGMNGTRQTWIAQDGGMARAEQLAAILMDGIFKVWSFPVRTSSSATAGKISLRHDLIRVTFRWLRILVLPPSSSPSRRTESSAEARQQSKIPGQALGVASARFLGVICEFVGSWVEREWAGSWALHAPSPQTHQDPSAIPADLGLSQSRQREAGRLIASATAVFAGTSALVKASTLVGQGGNGEADNTLDVPPGVEMWASRVLLASARLWTLLHDAGLTRDRNEAGQAQGPINLETARLRRTLQELWKVYGTAAPTVTEQHRARLLALDSAVFGGLWPQ</sequence>
<evidence type="ECO:0000256" key="1">
    <source>
        <dbReference type="ARBA" id="ARBA00034736"/>
    </source>
</evidence>
<keyword evidence="4" id="KW-1185">Reference proteome</keyword>
<dbReference type="AlphaFoldDB" id="A0AAN6GAJ4"/>
<dbReference type="InterPro" id="IPR018870">
    <property type="entry name" value="Tti2"/>
</dbReference>
<evidence type="ECO:0000313" key="4">
    <source>
        <dbReference type="Proteomes" id="UP001176521"/>
    </source>
</evidence>
<dbReference type="PANTHER" id="PTHR32226:SF2">
    <property type="entry name" value="TELO2-INTERACTING PROTEIN 2"/>
    <property type="match status" value="1"/>
</dbReference>
<dbReference type="Pfam" id="PF10521">
    <property type="entry name" value="Tti2"/>
    <property type="match status" value="1"/>
</dbReference>
<dbReference type="GO" id="GO:0005634">
    <property type="term" value="C:nucleus"/>
    <property type="evidence" value="ECO:0007669"/>
    <property type="project" value="TreeGrafter"/>
</dbReference>
<dbReference type="PANTHER" id="PTHR32226">
    <property type="entry name" value="TELO2-INTERACTING PROTEIN 2"/>
    <property type="match status" value="1"/>
</dbReference>
<evidence type="ECO:0000256" key="2">
    <source>
        <dbReference type="SAM" id="MobiDB-lite"/>
    </source>
</evidence>
<comment type="caution">
    <text evidence="3">The sequence shown here is derived from an EMBL/GenBank/DDBJ whole genome shotgun (WGS) entry which is preliminary data.</text>
</comment>
<protein>
    <submittedName>
        <fullName evidence="3">Uncharacterized protein</fullName>
    </submittedName>
</protein>
<accession>A0AAN6GAJ4</accession>
<proteinExistence type="inferred from homology"/>